<reference evidence="2 3" key="1">
    <citation type="submission" date="2019-06" db="EMBL/GenBank/DDBJ databases">
        <title>Sequencing the genomes of 1000 actinobacteria strains.</title>
        <authorList>
            <person name="Klenk H.-P."/>
        </authorList>
    </citation>
    <scope>NUCLEOTIDE SEQUENCE [LARGE SCALE GENOMIC DNA]</scope>
    <source>
        <strain evidence="2 3">DSM 105492</strain>
    </source>
</reference>
<keyword evidence="1" id="KW-0812">Transmembrane</keyword>
<proteinExistence type="predicted"/>
<feature type="transmembrane region" description="Helical" evidence="1">
    <location>
        <begin position="35"/>
        <end position="54"/>
    </location>
</feature>
<keyword evidence="3" id="KW-1185">Reference proteome</keyword>
<gene>
    <name evidence="2" type="ORF">FB391_0775</name>
</gene>
<dbReference type="EMBL" id="VFPE01000001">
    <property type="protein sequence ID" value="TQM34487.1"/>
    <property type="molecule type" value="Genomic_DNA"/>
</dbReference>
<name>A0A543FKT7_9MICO</name>
<dbReference type="Proteomes" id="UP000320235">
    <property type="component" value="Unassembled WGS sequence"/>
</dbReference>
<protein>
    <recommendedName>
        <fullName evidence="4">Signal transduction histidine kinase</fullName>
    </recommendedName>
</protein>
<feature type="transmembrane region" description="Helical" evidence="1">
    <location>
        <begin position="148"/>
        <end position="165"/>
    </location>
</feature>
<evidence type="ECO:0000313" key="2">
    <source>
        <dbReference type="EMBL" id="TQM34487.1"/>
    </source>
</evidence>
<feature type="transmembrane region" description="Helical" evidence="1">
    <location>
        <begin position="97"/>
        <end position="120"/>
    </location>
</feature>
<evidence type="ECO:0008006" key="4">
    <source>
        <dbReference type="Google" id="ProtNLM"/>
    </source>
</evidence>
<dbReference type="AlphaFoldDB" id="A0A543FKT7"/>
<feature type="transmembrane region" description="Helical" evidence="1">
    <location>
        <begin position="126"/>
        <end position="143"/>
    </location>
</feature>
<sequence length="367" mass="39478">MISVKNVLMLLAVAFTAYLAARGLWWTTSDVPQPLIVVAALALYLVTTWLCVFWEPTSGYVLSAGATDESAIPAPVAETESQTPIDGIRGPRSLPPLAQVLALACAAIVPSAIALAVGPGNRTEPFATWYLGGIGALMTIVMVRRRPWTAWSGIALLTVASMAWMGPLGALSLGLVGSVVWVACAQLLVLSMDRAARDTSRLTRLQRAASAWQTSQVVRQRERRVQVQKALAVAGPVLTRTVAHAGHLTDADRLEARLAEGRLRDEMRGPRLLDDDVRAELERARRRGANVTVLDEGGLDGVDEETLSVIRAQLAETLRSASSDRLYIRTSPDARIAVTVVGRSMSVGGPSDEDAVDLWREIPHPGR</sequence>
<evidence type="ECO:0000313" key="3">
    <source>
        <dbReference type="Proteomes" id="UP000320235"/>
    </source>
</evidence>
<keyword evidence="1" id="KW-1133">Transmembrane helix</keyword>
<accession>A0A543FKT7</accession>
<organism evidence="2 3">
    <name type="scientific">Microbacterium kyungheense</name>
    <dbReference type="NCBI Taxonomy" id="1263636"/>
    <lineage>
        <taxon>Bacteria</taxon>
        <taxon>Bacillati</taxon>
        <taxon>Actinomycetota</taxon>
        <taxon>Actinomycetes</taxon>
        <taxon>Micrococcales</taxon>
        <taxon>Microbacteriaceae</taxon>
        <taxon>Microbacterium</taxon>
    </lineage>
</organism>
<evidence type="ECO:0000256" key="1">
    <source>
        <dbReference type="SAM" id="Phobius"/>
    </source>
</evidence>
<feature type="transmembrane region" description="Helical" evidence="1">
    <location>
        <begin position="171"/>
        <end position="191"/>
    </location>
</feature>
<comment type="caution">
    <text evidence="2">The sequence shown here is derived from an EMBL/GenBank/DDBJ whole genome shotgun (WGS) entry which is preliminary data.</text>
</comment>
<keyword evidence="1" id="KW-0472">Membrane</keyword>
<dbReference type="RefSeq" id="WP_185842925.1">
    <property type="nucleotide sequence ID" value="NZ_BAABLH010000001.1"/>
</dbReference>